<dbReference type="AlphaFoldDB" id="A0A9P7ZCN9"/>
<proteinExistence type="predicted"/>
<evidence type="ECO:0000313" key="2">
    <source>
        <dbReference type="EMBL" id="KAG9249336.1"/>
    </source>
</evidence>
<feature type="compositionally biased region" description="Basic and acidic residues" evidence="1">
    <location>
        <begin position="245"/>
        <end position="284"/>
    </location>
</feature>
<organism evidence="2 3">
    <name type="scientific">Calycina marina</name>
    <dbReference type="NCBI Taxonomy" id="1763456"/>
    <lineage>
        <taxon>Eukaryota</taxon>
        <taxon>Fungi</taxon>
        <taxon>Dikarya</taxon>
        <taxon>Ascomycota</taxon>
        <taxon>Pezizomycotina</taxon>
        <taxon>Leotiomycetes</taxon>
        <taxon>Helotiales</taxon>
        <taxon>Pezizellaceae</taxon>
        <taxon>Calycina</taxon>
    </lineage>
</organism>
<keyword evidence="3" id="KW-1185">Reference proteome</keyword>
<accession>A0A9P7ZCN9</accession>
<dbReference type="EMBL" id="MU253737">
    <property type="protein sequence ID" value="KAG9249336.1"/>
    <property type="molecule type" value="Genomic_DNA"/>
</dbReference>
<dbReference type="PANTHER" id="PTHR21521">
    <property type="entry name" value="AMUN, ISOFORM A"/>
    <property type="match status" value="1"/>
</dbReference>
<dbReference type="PANTHER" id="PTHR21521:SF0">
    <property type="entry name" value="AMUN, ISOFORM A"/>
    <property type="match status" value="1"/>
</dbReference>
<name>A0A9P7ZCN9_9HELO</name>
<dbReference type="OrthoDB" id="8249012at2759"/>
<feature type="region of interest" description="Disordered" evidence="1">
    <location>
        <begin position="205"/>
        <end position="347"/>
    </location>
</feature>
<comment type="caution">
    <text evidence="2">The sequence shown here is derived from an EMBL/GenBank/DDBJ whole genome shotgun (WGS) entry which is preliminary data.</text>
</comment>
<sequence length="347" mass="38426">MASTAADSITLDVFQDILQKYPDLVKSIAKPPKAGHLSLEELDRFRYIDAPSHLSIKTDAKQFALSDIQKLVQWKIHHGKFRPFLPKLVASNTEDKAREVTKAAFSSYATKRDIKATLKIIEKLKGIGPATSSLILAVHDPENVMFFSDEAYHWLCASGSESLPDLKYTSKEYDELDVKVKKLMARLKVSPTDVEKVSYVLKHTNGYSSAKGPPGKLKSGSLPQDNSKDANATIPRPRGLPRSAAKAEVEEATEKTLEDNLVKPRDRPKSVSEEEKKDDVKEPVEESSVSKPRGRANATQKARTSKVEAESAKPSVLNRKSKRKTTNNATDVEEPVRKRGHPKGKTG</sequence>
<protein>
    <submittedName>
        <fullName evidence="2">Uncharacterized protein</fullName>
    </submittedName>
</protein>
<feature type="compositionally biased region" description="Basic residues" evidence="1">
    <location>
        <begin position="338"/>
        <end position="347"/>
    </location>
</feature>
<gene>
    <name evidence="2" type="ORF">BJ878DRAFT_450760</name>
</gene>
<evidence type="ECO:0000313" key="3">
    <source>
        <dbReference type="Proteomes" id="UP000887226"/>
    </source>
</evidence>
<dbReference type="Proteomes" id="UP000887226">
    <property type="component" value="Unassembled WGS sequence"/>
</dbReference>
<evidence type="ECO:0000256" key="1">
    <source>
        <dbReference type="SAM" id="MobiDB-lite"/>
    </source>
</evidence>
<reference evidence="2" key="1">
    <citation type="journal article" date="2021" name="IMA Fungus">
        <title>Genomic characterization of three marine fungi, including Emericellopsis atlantica sp. nov. with signatures of a generalist lifestyle and marine biomass degradation.</title>
        <authorList>
            <person name="Hagestad O.C."/>
            <person name="Hou L."/>
            <person name="Andersen J.H."/>
            <person name="Hansen E.H."/>
            <person name="Altermark B."/>
            <person name="Li C."/>
            <person name="Kuhnert E."/>
            <person name="Cox R.J."/>
            <person name="Crous P.W."/>
            <person name="Spatafora J.W."/>
            <person name="Lail K."/>
            <person name="Amirebrahimi M."/>
            <person name="Lipzen A."/>
            <person name="Pangilinan J."/>
            <person name="Andreopoulos W."/>
            <person name="Hayes R.D."/>
            <person name="Ng V."/>
            <person name="Grigoriev I.V."/>
            <person name="Jackson S.A."/>
            <person name="Sutton T.D.S."/>
            <person name="Dobson A.D.W."/>
            <person name="Rama T."/>
        </authorList>
    </citation>
    <scope>NUCLEOTIDE SEQUENCE</scope>
    <source>
        <strain evidence="2">TRa3180A</strain>
    </source>
</reference>